<evidence type="ECO:0000256" key="5">
    <source>
        <dbReference type="PROSITE-ProRule" id="PRU01248"/>
    </source>
</evidence>
<dbReference type="AlphaFoldDB" id="A0A8A4ZDN3"/>
<dbReference type="GO" id="GO:0015074">
    <property type="term" value="P:DNA integration"/>
    <property type="evidence" value="ECO:0007669"/>
    <property type="project" value="UniProtKB-KW"/>
</dbReference>
<feature type="domain" description="Core-binding (CB)" evidence="7">
    <location>
        <begin position="63"/>
        <end position="144"/>
    </location>
</feature>
<keyword evidence="9" id="KW-1185">Reference proteome</keyword>
<dbReference type="PANTHER" id="PTHR30349:SF64">
    <property type="entry name" value="PROPHAGE INTEGRASE INTD-RELATED"/>
    <property type="match status" value="1"/>
</dbReference>
<accession>A0A8A4ZDN3</accession>
<dbReference type="GO" id="GO:0006310">
    <property type="term" value="P:DNA recombination"/>
    <property type="evidence" value="ECO:0007669"/>
    <property type="project" value="UniProtKB-KW"/>
</dbReference>
<dbReference type="InterPro" id="IPR010998">
    <property type="entry name" value="Integrase_recombinase_N"/>
</dbReference>
<name>A0A8A4ZDN3_9MICO</name>
<dbReference type="SUPFAM" id="SSF56349">
    <property type="entry name" value="DNA breaking-rejoining enzymes"/>
    <property type="match status" value="1"/>
</dbReference>
<dbReference type="Pfam" id="PF14659">
    <property type="entry name" value="Phage_int_SAM_3"/>
    <property type="match status" value="1"/>
</dbReference>
<organism evidence="8 9">
    <name type="scientific">Pengzhenrongella sicca</name>
    <dbReference type="NCBI Taxonomy" id="2819238"/>
    <lineage>
        <taxon>Bacteria</taxon>
        <taxon>Bacillati</taxon>
        <taxon>Actinomycetota</taxon>
        <taxon>Actinomycetes</taxon>
        <taxon>Micrococcales</taxon>
        <taxon>Pengzhenrongella</taxon>
    </lineage>
</organism>
<proteinExistence type="inferred from homology"/>
<dbReference type="InterPro" id="IPR002104">
    <property type="entry name" value="Integrase_catalytic"/>
</dbReference>
<evidence type="ECO:0000256" key="2">
    <source>
        <dbReference type="ARBA" id="ARBA00022908"/>
    </source>
</evidence>
<evidence type="ECO:0000256" key="1">
    <source>
        <dbReference type="ARBA" id="ARBA00008857"/>
    </source>
</evidence>
<dbReference type="InterPro" id="IPR011010">
    <property type="entry name" value="DNA_brk_join_enz"/>
</dbReference>
<reference evidence="8" key="1">
    <citation type="submission" date="2021-03" db="EMBL/GenBank/DDBJ databases">
        <title>Pengzhenrongella sicca gen. nov., sp. nov., a new member of suborder Micrococcineae isolated from High-Arctic tundra soil.</title>
        <authorList>
            <person name="Peng F."/>
        </authorList>
    </citation>
    <scope>NUCLEOTIDE SEQUENCE</scope>
    <source>
        <strain evidence="8">LRZ-2</strain>
    </source>
</reference>
<keyword evidence="3 5" id="KW-0238">DNA-binding</keyword>
<evidence type="ECO:0000256" key="3">
    <source>
        <dbReference type="ARBA" id="ARBA00023125"/>
    </source>
</evidence>
<evidence type="ECO:0000313" key="9">
    <source>
        <dbReference type="Proteomes" id="UP000663937"/>
    </source>
</evidence>
<dbReference type="RefSeq" id="WP_227424388.1">
    <property type="nucleotide sequence ID" value="NZ_CP071868.1"/>
</dbReference>
<dbReference type="InterPro" id="IPR013762">
    <property type="entry name" value="Integrase-like_cat_sf"/>
</dbReference>
<dbReference type="PROSITE" id="PS51900">
    <property type="entry name" value="CB"/>
    <property type="match status" value="1"/>
</dbReference>
<dbReference type="InterPro" id="IPR044068">
    <property type="entry name" value="CB"/>
</dbReference>
<dbReference type="EMBL" id="CP071868">
    <property type="protein sequence ID" value="QTE30072.1"/>
    <property type="molecule type" value="Genomic_DNA"/>
</dbReference>
<dbReference type="PANTHER" id="PTHR30349">
    <property type="entry name" value="PHAGE INTEGRASE-RELATED"/>
    <property type="match status" value="1"/>
</dbReference>
<evidence type="ECO:0000259" key="6">
    <source>
        <dbReference type="PROSITE" id="PS51898"/>
    </source>
</evidence>
<dbReference type="KEGG" id="psic:J4E96_03345"/>
<dbReference type="GO" id="GO:0003677">
    <property type="term" value="F:DNA binding"/>
    <property type="evidence" value="ECO:0007669"/>
    <property type="project" value="UniProtKB-UniRule"/>
</dbReference>
<evidence type="ECO:0000313" key="8">
    <source>
        <dbReference type="EMBL" id="QTE30072.1"/>
    </source>
</evidence>
<dbReference type="Pfam" id="PF00589">
    <property type="entry name" value="Phage_integrase"/>
    <property type="match status" value="1"/>
</dbReference>
<sequence>MAWVRKHVAASGAETFRGYYRDPDGRTRSAGTFPSTRAALRAANREEVKVGDGTWLDAQFGKITFRDFVENVWFPSRHLEATTHVSYRSNLDKHFLPAFGDRPMAKISPSMIQEWVTKAIADGLSPRSTMKYHVMLHSIFKRAVRDRIIAFNPCDETELPKVVPRQTRTITPDEYRRILAAIPDRFKDLVVTDIETGLRWGELIALRPRHLEFLRRTINVKETIVEISKKHSPTGERMIVKPYPKSNKPRVIGISQGLLDVLSARIARLGLGPDDLLFPSSEIAGGNPLSRNTFRTRVWLPAVQAAQIDFGVRVHDLRHAHASWLLAGGADLKGVMDRMGHAQIMTTQKYLHALPDADEKNLAAFDRTLNQGQTQSIARDPATKPQP</sequence>
<keyword evidence="4" id="KW-0233">DNA recombination</keyword>
<keyword evidence="2" id="KW-0229">DNA integration</keyword>
<evidence type="ECO:0000256" key="4">
    <source>
        <dbReference type="ARBA" id="ARBA00023172"/>
    </source>
</evidence>
<protein>
    <submittedName>
        <fullName evidence="8">Tyrosine-type recombinase/integrase</fullName>
    </submittedName>
</protein>
<evidence type="ECO:0000259" key="7">
    <source>
        <dbReference type="PROSITE" id="PS51900"/>
    </source>
</evidence>
<dbReference type="CDD" id="cd01189">
    <property type="entry name" value="INT_ICEBs1_C_like"/>
    <property type="match status" value="1"/>
</dbReference>
<dbReference type="InterPro" id="IPR004107">
    <property type="entry name" value="Integrase_SAM-like_N"/>
</dbReference>
<dbReference type="Proteomes" id="UP000663937">
    <property type="component" value="Chromosome"/>
</dbReference>
<dbReference type="Gene3D" id="1.10.150.130">
    <property type="match status" value="1"/>
</dbReference>
<dbReference type="Gene3D" id="1.10.443.10">
    <property type="entry name" value="Intergrase catalytic core"/>
    <property type="match status" value="1"/>
</dbReference>
<dbReference type="InterPro" id="IPR050090">
    <property type="entry name" value="Tyrosine_recombinase_XerCD"/>
</dbReference>
<feature type="domain" description="Tyr recombinase" evidence="6">
    <location>
        <begin position="165"/>
        <end position="366"/>
    </location>
</feature>
<dbReference type="PROSITE" id="PS51898">
    <property type="entry name" value="TYR_RECOMBINASE"/>
    <property type="match status" value="1"/>
</dbReference>
<comment type="similarity">
    <text evidence="1">Belongs to the 'phage' integrase family.</text>
</comment>
<gene>
    <name evidence="8" type="ORF">J4E96_03345</name>
</gene>